<dbReference type="VEuPathDB" id="VectorBase:AGAP011020"/>
<dbReference type="EnsemblMetazoa" id="AGAP011020-RA">
    <property type="protein sequence ID" value="AGAP011020-PA"/>
    <property type="gene ID" value="AGAP011020"/>
</dbReference>
<name>A0A1S4H6I6_ANOGA</name>
<dbReference type="Pfam" id="PF06477">
    <property type="entry name" value="DUF1091"/>
    <property type="match status" value="1"/>
</dbReference>
<dbReference type="InParanoid" id="A0A1S4H6I6"/>
<evidence type="ECO:0000256" key="1">
    <source>
        <dbReference type="ARBA" id="ARBA00022729"/>
    </source>
</evidence>
<protein>
    <submittedName>
        <fullName evidence="2">Uncharacterized protein</fullName>
    </submittedName>
</protein>
<dbReference type="Gene3D" id="2.70.220.10">
    <property type="entry name" value="Ganglioside GM2 activator"/>
    <property type="match status" value="1"/>
</dbReference>
<reference evidence="2" key="3">
    <citation type="submission" date="2020-05" db="UniProtKB">
        <authorList>
            <consortium name="EnsemblMetazoa"/>
        </authorList>
    </citation>
    <scope>IDENTIFICATION</scope>
    <source>
        <strain evidence="2">PEST</strain>
    </source>
</reference>
<reference evidence="2 3" key="1">
    <citation type="journal article" date="2002" name="Science">
        <title>The genome sequence of the malaria mosquito Anopheles gambiae.</title>
        <authorList>
            <person name="Holt R.A."/>
            <person name="Subramanian G.M."/>
            <person name="Halpern A."/>
            <person name="Sutton G.G."/>
            <person name="Charlab R."/>
            <person name="Nusskern D.R."/>
            <person name="Wincker P."/>
            <person name="Clark A.G."/>
            <person name="Ribeiro J.M."/>
            <person name="Wides R."/>
            <person name="Salzberg S.L."/>
            <person name="Loftus B."/>
            <person name="Yandell M."/>
            <person name="Majoros W.H."/>
            <person name="Rusch D.B."/>
            <person name="Lai Z."/>
            <person name="Kraft C.L."/>
            <person name="Abril J.F."/>
            <person name="Anthouard V."/>
            <person name="Arensburger P."/>
            <person name="Atkinson P.W."/>
            <person name="Baden H."/>
            <person name="de Berardinis V."/>
            <person name="Baldwin D."/>
            <person name="Benes V."/>
            <person name="Biedler J."/>
            <person name="Blass C."/>
            <person name="Bolanos R."/>
            <person name="Boscus D."/>
            <person name="Barnstead M."/>
            <person name="Cai S."/>
            <person name="Center A."/>
            <person name="Chaturverdi K."/>
            <person name="Christophides G.K."/>
            <person name="Chrystal M.A."/>
            <person name="Clamp M."/>
            <person name="Cravchik A."/>
            <person name="Curwen V."/>
            <person name="Dana A."/>
            <person name="Delcher A."/>
            <person name="Dew I."/>
            <person name="Evans C.A."/>
            <person name="Flanigan M."/>
            <person name="Grundschober-Freimoser A."/>
            <person name="Friedli L."/>
            <person name="Gu Z."/>
            <person name="Guan P."/>
            <person name="Guigo R."/>
            <person name="Hillenmeyer M.E."/>
            <person name="Hladun S.L."/>
            <person name="Hogan J.R."/>
            <person name="Hong Y.S."/>
            <person name="Hoover J."/>
            <person name="Jaillon O."/>
            <person name="Ke Z."/>
            <person name="Kodira C."/>
            <person name="Kokoza E."/>
            <person name="Koutsos A."/>
            <person name="Letunic I."/>
            <person name="Levitsky A."/>
            <person name="Liang Y."/>
            <person name="Lin J.J."/>
            <person name="Lobo N.F."/>
            <person name="Lopez J.R."/>
            <person name="Malek J.A."/>
            <person name="McIntosh T.C."/>
            <person name="Meister S."/>
            <person name="Miller J."/>
            <person name="Mobarry C."/>
            <person name="Mongin E."/>
            <person name="Murphy S.D."/>
            <person name="O'Brochta D.A."/>
            <person name="Pfannkoch C."/>
            <person name="Qi R."/>
            <person name="Regier M.A."/>
            <person name="Remington K."/>
            <person name="Shao H."/>
            <person name="Sharakhova M.V."/>
            <person name="Sitter C.D."/>
            <person name="Shetty J."/>
            <person name="Smith T.J."/>
            <person name="Strong R."/>
            <person name="Sun J."/>
            <person name="Thomasova D."/>
            <person name="Ton L.Q."/>
            <person name="Topalis P."/>
            <person name="Tu Z."/>
            <person name="Unger M.F."/>
            <person name="Walenz B."/>
            <person name="Wang A."/>
            <person name="Wang J."/>
            <person name="Wang M."/>
            <person name="Wang X."/>
            <person name="Woodford K.J."/>
            <person name="Wortman J.R."/>
            <person name="Wu M."/>
            <person name="Yao A."/>
            <person name="Zdobnov E.M."/>
            <person name="Zhang H."/>
            <person name="Zhao Q."/>
            <person name="Zhao S."/>
            <person name="Zhu S.C."/>
            <person name="Zhimulev I."/>
            <person name="Coluzzi M."/>
            <person name="della Torre A."/>
            <person name="Roth C.W."/>
            <person name="Louis C."/>
            <person name="Kalush F."/>
            <person name="Mural R.J."/>
            <person name="Myers E.W."/>
            <person name="Adams M.D."/>
            <person name="Smith H.O."/>
            <person name="Broder S."/>
            <person name="Gardner M.J."/>
            <person name="Fraser C.M."/>
            <person name="Birney E."/>
            <person name="Bork P."/>
            <person name="Brey P.T."/>
            <person name="Venter J.C."/>
            <person name="Weissenbach J."/>
            <person name="Kafatos F.C."/>
            <person name="Collins F.H."/>
            <person name="Hoffman S.L."/>
        </authorList>
    </citation>
    <scope>NUCLEOTIDE SEQUENCE [LARGE SCALE GENOMIC DNA]</scope>
    <source>
        <strain evidence="2 3">PEST</strain>
    </source>
</reference>
<evidence type="ECO:0000313" key="2">
    <source>
        <dbReference type="EnsemblMetazoa" id="AGAP011020-PA"/>
    </source>
</evidence>
<sequence>MLRTRIGTLMLLSLYTYPAEAFLKLIPVLSKIVIKDNTNVINVTRILNNADTLTQQTVTFEMEIHRDIKDMKATFSYYVVGLDGSSLNHIITRTVDVCAFVKRPTMDRFVKKFYDEMQRNNRIPTKCPIAKGSYYIRNVKPTSVQLPGIFPESGFAFDNNYYTGINSEPLVECRFYGRLTRVSDEMLA</sequence>
<dbReference type="InterPro" id="IPR036846">
    <property type="entry name" value="GM2-AP_sf"/>
</dbReference>
<keyword evidence="3" id="KW-1185">Reference proteome</keyword>
<dbReference type="VEuPathDB" id="VectorBase:AGAMI1_006607"/>
<dbReference type="Proteomes" id="UP000007062">
    <property type="component" value="Chromosome 3L"/>
</dbReference>
<dbReference type="PANTHER" id="PTHR20898">
    <property type="entry name" value="DAEDALUS ON 3-RELATED-RELATED"/>
    <property type="match status" value="1"/>
</dbReference>
<proteinExistence type="predicted"/>
<evidence type="ECO:0000313" key="3">
    <source>
        <dbReference type="Proteomes" id="UP000007062"/>
    </source>
</evidence>
<dbReference type="EMBL" id="AAAB01008823">
    <property type="status" value="NOT_ANNOTATED_CDS"/>
    <property type="molecule type" value="Genomic_DNA"/>
</dbReference>
<dbReference type="InterPro" id="IPR010512">
    <property type="entry name" value="DUF1091"/>
</dbReference>
<dbReference type="PANTHER" id="PTHR20898:SF1">
    <property type="entry name" value="MD-2-RELATED LIPID-RECOGNITION DOMAIN-CONTAINING PROTEIN"/>
    <property type="match status" value="1"/>
</dbReference>
<dbReference type="AlphaFoldDB" id="A0A1S4H6I6"/>
<keyword evidence="1" id="KW-0732">Signal</keyword>
<accession>A0A1S4H6I6</accession>
<organism evidence="2 3">
    <name type="scientific">Anopheles gambiae</name>
    <name type="common">African malaria mosquito</name>
    <dbReference type="NCBI Taxonomy" id="7165"/>
    <lineage>
        <taxon>Eukaryota</taxon>
        <taxon>Metazoa</taxon>
        <taxon>Ecdysozoa</taxon>
        <taxon>Arthropoda</taxon>
        <taxon>Hexapoda</taxon>
        <taxon>Insecta</taxon>
        <taxon>Pterygota</taxon>
        <taxon>Neoptera</taxon>
        <taxon>Endopterygota</taxon>
        <taxon>Diptera</taxon>
        <taxon>Nematocera</taxon>
        <taxon>Culicoidea</taxon>
        <taxon>Culicidae</taxon>
        <taxon>Anophelinae</taxon>
        <taxon>Anopheles</taxon>
    </lineage>
</organism>
<reference evidence="2 3" key="2">
    <citation type="journal article" date="2004" name="Trends Parasitol.">
        <title>The Anopheles gambiae genome: an update.</title>
        <authorList>
            <person name="Mongin E."/>
            <person name="Louis C."/>
            <person name="Holt R.A."/>
            <person name="Birney E."/>
            <person name="Collins F.H."/>
        </authorList>
    </citation>
    <scope>NUCLEOTIDE SEQUENCE [LARGE SCALE GENOMIC DNA]</scope>
    <source>
        <strain evidence="2 3">PEST</strain>
    </source>
</reference>